<keyword evidence="5" id="KW-0597">Phosphoprotein</keyword>
<evidence type="ECO:0000313" key="18">
    <source>
        <dbReference type="Proteomes" id="UP001524944"/>
    </source>
</evidence>
<dbReference type="InterPro" id="IPR003594">
    <property type="entry name" value="HATPase_dom"/>
</dbReference>
<evidence type="ECO:0000256" key="10">
    <source>
        <dbReference type="ARBA" id="ARBA00022840"/>
    </source>
</evidence>
<dbReference type="InterPro" id="IPR036890">
    <property type="entry name" value="HATPase_C_sf"/>
</dbReference>
<keyword evidence="4" id="KW-1003">Cell membrane</keyword>
<evidence type="ECO:0000256" key="3">
    <source>
        <dbReference type="ARBA" id="ARBA00012438"/>
    </source>
</evidence>
<comment type="catalytic activity">
    <reaction evidence="1">
        <text>ATP + protein L-histidine = ADP + protein N-phospho-L-histidine.</text>
        <dbReference type="EC" id="2.7.13.3"/>
    </reaction>
</comment>
<feature type="transmembrane region" description="Helical" evidence="14">
    <location>
        <begin position="156"/>
        <end position="178"/>
    </location>
</feature>
<dbReference type="PANTHER" id="PTHR45528:SF1">
    <property type="entry name" value="SENSOR HISTIDINE KINASE CPXA"/>
    <property type="match status" value="1"/>
</dbReference>
<evidence type="ECO:0000256" key="4">
    <source>
        <dbReference type="ARBA" id="ARBA00022475"/>
    </source>
</evidence>
<dbReference type="CDD" id="cd06225">
    <property type="entry name" value="HAMP"/>
    <property type="match status" value="1"/>
</dbReference>
<evidence type="ECO:0000256" key="14">
    <source>
        <dbReference type="SAM" id="Phobius"/>
    </source>
</evidence>
<dbReference type="Pfam" id="PF00672">
    <property type="entry name" value="HAMP"/>
    <property type="match status" value="1"/>
</dbReference>
<proteinExistence type="predicted"/>
<evidence type="ECO:0000259" key="15">
    <source>
        <dbReference type="PROSITE" id="PS50109"/>
    </source>
</evidence>
<evidence type="ECO:0000259" key="16">
    <source>
        <dbReference type="PROSITE" id="PS50885"/>
    </source>
</evidence>
<dbReference type="SUPFAM" id="SSF158472">
    <property type="entry name" value="HAMP domain-like"/>
    <property type="match status" value="1"/>
</dbReference>
<evidence type="ECO:0000256" key="5">
    <source>
        <dbReference type="ARBA" id="ARBA00022553"/>
    </source>
</evidence>
<dbReference type="PROSITE" id="PS50885">
    <property type="entry name" value="HAMP"/>
    <property type="match status" value="1"/>
</dbReference>
<dbReference type="PRINTS" id="PR00344">
    <property type="entry name" value="BCTRLSENSOR"/>
</dbReference>
<protein>
    <recommendedName>
        <fullName evidence="3">histidine kinase</fullName>
        <ecNumber evidence="3">2.7.13.3</ecNumber>
    </recommendedName>
</protein>
<dbReference type="InterPro" id="IPR003661">
    <property type="entry name" value="HisK_dim/P_dom"/>
</dbReference>
<dbReference type="PROSITE" id="PS50109">
    <property type="entry name" value="HIS_KIN"/>
    <property type="match status" value="1"/>
</dbReference>
<dbReference type="RefSeq" id="WP_257913305.1">
    <property type="nucleotide sequence ID" value="NZ_JANPWE010000004.1"/>
</dbReference>
<dbReference type="CDD" id="cd00075">
    <property type="entry name" value="HATPase"/>
    <property type="match status" value="1"/>
</dbReference>
<keyword evidence="7 14" id="KW-0812">Transmembrane</keyword>
<name>A0ABT1Y5B6_9FIRM</name>
<dbReference type="InterPro" id="IPR005467">
    <property type="entry name" value="His_kinase_dom"/>
</dbReference>
<sequence length="468" mass="52574">MKKKISNQFFAHYLVVLFLVFLATVLAVLLLSFASQLASNTFAKNKYPASAIMQDDYKQIDAAPIVQNGGSVQVIDKEYRVVLSEGEDAIPQKQLTAGEFTNFLVRSKSKDTPFHHDILYNPQGEFWLIVTFPASIRIDFAFTMNNKAANGDFGKAALIFGAVIVVYLLLLAALTAIYSKITASQITVPLRKLCDGTRLLREGDYSARVELRLKNEFAELQNTFNDMAARIEREISLRKKSEEDRRRLILDISHDLKNPMSSIQGYAERLCQKSDMSEQERDGYLQIIHQNSQRANRLLTELFELSQMDSPEFSLKREKTDLCEALRQLCGELVPQLERAGFEYEFNIPEESVFVLLDSERFSRIIQNLASNTLRYNGQGTTVTVSLTVENNQAMIDFGDDGIGIPAHLTHDIFKPFVRVDDSRNSETGGSGLGLSIAKKIVEAHGGDLTLFKGSDKGCTFRITIPKI</sequence>
<feature type="domain" description="Histidine kinase" evidence="15">
    <location>
        <begin position="251"/>
        <end position="468"/>
    </location>
</feature>
<dbReference type="Pfam" id="PF02518">
    <property type="entry name" value="HATPase_c"/>
    <property type="match status" value="1"/>
</dbReference>
<keyword evidence="13 14" id="KW-0472">Membrane</keyword>
<dbReference type="SMART" id="SM00304">
    <property type="entry name" value="HAMP"/>
    <property type="match status" value="1"/>
</dbReference>
<keyword evidence="8" id="KW-0547">Nucleotide-binding</keyword>
<dbReference type="InterPro" id="IPR004358">
    <property type="entry name" value="Sig_transdc_His_kin-like_C"/>
</dbReference>
<dbReference type="InterPro" id="IPR050398">
    <property type="entry name" value="HssS/ArlS-like"/>
</dbReference>
<dbReference type="Proteomes" id="UP001524944">
    <property type="component" value="Unassembled WGS sequence"/>
</dbReference>
<comment type="caution">
    <text evidence="17">The sequence shown here is derived from an EMBL/GenBank/DDBJ whole genome shotgun (WGS) entry which is preliminary data.</text>
</comment>
<dbReference type="GO" id="GO:0016301">
    <property type="term" value="F:kinase activity"/>
    <property type="evidence" value="ECO:0007669"/>
    <property type="project" value="UniProtKB-KW"/>
</dbReference>
<reference evidence="17 18" key="1">
    <citation type="submission" date="2022-08" db="EMBL/GenBank/DDBJ databases">
        <title>Proteogenomics of the novel Dehalobacterium formicoaceticum strain EZ94 highlights a key role of methyltransferases during anaerobic dichloromethane degradation.</title>
        <authorList>
            <person name="Wasmund K."/>
        </authorList>
    </citation>
    <scope>NUCLEOTIDE SEQUENCE [LARGE SCALE GENOMIC DNA]</scope>
    <source>
        <strain evidence="17 18">EZ94</strain>
    </source>
</reference>
<dbReference type="SUPFAM" id="SSF55874">
    <property type="entry name" value="ATPase domain of HSP90 chaperone/DNA topoisomerase II/histidine kinase"/>
    <property type="match status" value="1"/>
</dbReference>
<feature type="domain" description="HAMP" evidence="16">
    <location>
        <begin position="184"/>
        <end position="236"/>
    </location>
</feature>
<evidence type="ECO:0000256" key="7">
    <source>
        <dbReference type="ARBA" id="ARBA00022692"/>
    </source>
</evidence>
<evidence type="ECO:0000256" key="6">
    <source>
        <dbReference type="ARBA" id="ARBA00022679"/>
    </source>
</evidence>
<feature type="transmembrane region" description="Helical" evidence="14">
    <location>
        <begin position="12"/>
        <end position="34"/>
    </location>
</feature>
<dbReference type="PANTHER" id="PTHR45528">
    <property type="entry name" value="SENSOR HISTIDINE KINASE CPXA"/>
    <property type="match status" value="1"/>
</dbReference>
<dbReference type="EMBL" id="JANPWE010000004">
    <property type="protein sequence ID" value="MCR6545753.1"/>
    <property type="molecule type" value="Genomic_DNA"/>
</dbReference>
<keyword evidence="12" id="KW-0902">Two-component regulatory system</keyword>
<comment type="subcellular location">
    <subcellularLocation>
        <location evidence="2">Cell membrane</location>
        <topology evidence="2">Multi-pass membrane protein</topology>
    </subcellularLocation>
</comment>
<keyword evidence="11 14" id="KW-1133">Transmembrane helix</keyword>
<keyword evidence="10" id="KW-0067">ATP-binding</keyword>
<evidence type="ECO:0000256" key="11">
    <source>
        <dbReference type="ARBA" id="ARBA00022989"/>
    </source>
</evidence>
<dbReference type="Gene3D" id="1.10.287.130">
    <property type="match status" value="1"/>
</dbReference>
<dbReference type="Pfam" id="PF00512">
    <property type="entry name" value="HisKA"/>
    <property type="match status" value="1"/>
</dbReference>
<evidence type="ECO:0000256" key="12">
    <source>
        <dbReference type="ARBA" id="ARBA00023012"/>
    </source>
</evidence>
<dbReference type="InterPro" id="IPR003660">
    <property type="entry name" value="HAMP_dom"/>
</dbReference>
<dbReference type="SMART" id="SM00387">
    <property type="entry name" value="HATPase_c"/>
    <property type="match status" value="1"/>
</dbReference>
<keyword evidence="6" id="KW-0808">Transferase</keyword>
<dbReference type="SMART" id="SM00388">
    <property type="entry name" value="HisKA"/>
    <property type="match status" value="1"/>
</dbReference>
<dbReference type="Gene3D" id="6.10.340.10">
    <property type="match status" value="1"/>
</dbReference>
<dbReference type="InterPro" id="IPR036097">
    <property type="entry name" value="HisK_dim/P_sf"/>
</dbReference>
<evidence type="ECO:0000313" key="17">
    <source>
        <dbReference type="EMBL" id="MCR6545753.1"/>
    </source>
</evidence>
<dbReference type="Gene3D" id="3.30.565.10">
    <property type="entry name" value="Histidine kinase-like ATPase, C-terminal domain"/>
    <property type="match status" value="1"/>
</dbReference>
<evidence type="ECO:0000256" key="8">
    <source>
        <dbReference type="ARBA" id="ARBA00022741"/>
    </source>
</evidence>
<gene>
    <name evidence="17" type="ORF">NVS47_09560</name>
</gene>
<dbReference type="SUPFAM" id="SSF47384">
    <property type="entry name" value="Homodimeric domain of signal transducing histidine kinase"/>
    <property type="match status" value="1"/>
</dbReference>
<evidence type="ECO:0000256" key="13">
    <source>
        <dbReference type="ARBA" id="ARBA00023136"/>
    </source>
</evidence>
<keyword evidence="18" id="KW-1185">Reference proteome</keyword>
<dbReference type="EC" id="2.7.13.3" evidence="3"/>
<dbReference type="CDD" id="cd00082">
    <property type="entry name" value="HisKA"/>
    <property type="match status" value="1"/>
</dbReference>
<evidence type="ECO:0000256" key="9">
    <source>
        <dbReference type="ARBA" id="ARBA00022777"/>
    </source>
</evidence>
<keyword evidence="9 17" id="KW-0418">Kinase</keyword>
<accession>A0ABT1Y5B6</accession>
<organism evidence="17 18">
    <name type="scientific">Dehalobacterium formicoaceticum</name>
    <dbReference type="NCBI Taxonomy" id="51515"/>
    <lineage>
        <taxon>Bacteria</taxon>
        <taxon>Bacillati</taxon>
        <taxon>Bacillota</taxon>
        <taxon>Clostridia</taxon>
        <taxon>Eubacteriales</taxon>
        <taxon>Peptococcaceae</taxon>
        <taxon>Dehalobacterium</taxon>
    </lineage>
</organism>
<evidence type="ECO:0000256" key="2">
    <source>
        <dbReference type="ARBA" id="ARBA00004651"/>
    </source>
</evidence>
<evidence type="ECO:0000256" key="1">
    <source>
        <dbReference type="ARBA" id="ARBA00000085"/>
    </source>
</evidence>